<dbReference type="GO" id="GO:0005737">
    <property type="term" value="C:cytoplasm"/>
    <property type="evidence" value="ECO:0007669"/>
    <property type="project" value="UniProtKB-SubCell"/>
</dbReference>
<comment type="cofactor">
    <cofactor evidence="15 17">
        <name>[4Fe-4S] cluster</name>
        <dbReference type="ChEBI" id="CHEBI:49883"/>
    </cofactor>
    <text evidence="15 17">Binds 1 [4Fe-4S] cluster. The cluster is coordinated with 3 cysteines and an exchangeable S-adenosyl-L-methionine.</text>
</comment>
<dbReference type="InterPro" id="IPR006638">
    <property type="entry name" value="Elp3/MiaA/NifB-like_rSAM"/>
</dbReference>
<dbReference type="GO" id="GO:0004109">
    <property type="term" value="F:coproporphyrinogen oxidase activity"/>
    <property type="evidence" value="ECO:0007669"/>
    <property type="project" value="InterPro"/>
</dbReference>
<dbReference type="AlphaFoldDB" id="A0A2N0BN72"/>
<dbReference type="InterPro" id="IPR034505">
    <property type="entry name" value="Coproporphyrinogen-III_oxidase"/>
</dbReference>
<feature type="binding site" evidence="16">
    <location>
        <position position="240"/>
    </location>
    <ligand>
        <name>S-adenosyl-L-methionine</name>
        <dbReference type="ChEBI" id="CHEBI:59789"/>
        <label>2</label>
    </ligand>
</feature>
<proteinExistence type="inferred from homology"/>
<dbReference type="InterPro" id="IPR058240">
    <property type="entry name" value="rSAM_sf"/>
</dbReference>
<evidence type="ECO:0000256" key="4">
    <source>
        <dbReference type="ARBA" id="ARBA00011245"/>
    </source>
</evidence>
<dbReference type="InterPro" id="IPR007197">
    <property type="entry name" value="rSAM"/>
</dbReference>
<evidence type="ECO:0000256" key="17">
    <source>
        <dbReference type="PIRSR" id="PIRSR000167-2"/>
    </source>
</evidence>
<comment type="pathway">
    <text evidence="2 15">Porphyrin-containing compound metabolism; protoporphyrin-IX biosynthesis; protoporphyrinogen-IX from coproporphyrinogen-III (AdoMet route): step 1/1.</text>
</comment>
<comment type="similarity">
    <text evidence="3 15">Belongs to the anaerobic coproporphyrinogen-III oxidase family.</text>
</comment>
<feature type="compositionally biased region" description="Basic residues" evidence="18">
    <location>
        <begin position="14"/>
        <end position="24"/>
    </location>
</feature>
<name>A0A2N0BN72_9LEPT</name>
<feature type="binding site" evidence="16">
    <location>
        <position position="215"/>
    </location>
    <ligand>
        <name>S-adenosyl-L-methionine</name>
        <dbReference type="ChEBI" id="CHEBI:59789"/>
        <label>2</label>
    </ligand>
</feature>
<keyword evidence="12 15" id="KW-0627">Porphyrin biosynthesis</keyword>
<evidence type="ECO:0000256" key="9">
    <source>
        <dbReference type="ARBA" id="ARBA00023002"/>
    </source>
</evidence>
<evidence type="ECO:0000256" key="1">
    <source>
        <dbReference type="ARBA" id="ARBA00004496"/>
    </source>
</evidence>
<feature type="binding site" evidence="17">
    <location>
        <position position="97"/>
    </location>
    <ligand>
        <name>[4Fe-4S] cluster</name>
        <dbReference type="ChEBI" id="CHEBI:49883"/>
        <note>4Fe-4S-S-AdoMet</note>
    </ligand>
</feature>
<feature type="binding site" evidence="16">
    <location>
        <begin position="96"/>
        <end position="98"/>
    </location>
    <ligand>
        <name>S-adenosyl-L-methionine</name>
        <dbReference type="ChEBI" id="CHEBI:59789"/>
        <label>2</label>
    </ligand>
</feature>
<evidence type="ECO:0000256" key="2">
    <source>
        <dbReference type="ARBA" id="ARBA00004785"/>
    </source>
</evidence>
<dbReference type="EC" id="1.3.98.3" evidence="15"/>
<dbReference type="Pfam" id="PF04055">
    <property type="entry name" value="Radical_SAM"/>
    <property type="match status" value="1"/>
</dbReference>
<comment type="subcellular location">
    <subcellularLocation>
        <location evidence="1 15">Cytoplasm</location>
    </subcellularLocation>
</comment>
<feature type="binding site" evidence="16">
    <location>
        <position position="274"/>
    </location>
    <ligand>
        <name>S-adenosyl-L-methionine</name>
        <dbReference type="ChEBI" id="CHEBI:59789"/>
        <label>2</label>
    </ligand>
</feature>
<keyword evidence="8 15" id="KW-0479">Metal-binding</keyword>
<organism evidence="19">
    <name type="scientific">Leptospira ellisii</name>
    <dbReference type="NCBI Taxonomy" id="2023197"/>
    <lineage>
        <taxon>Bacteria</taxon>
        <taxon>Pseudomonadati</taxon>
        <taxon>Spirochaetota</taxon>
        <taxon>Spirochaetia</taxon>
        <taxon>Leptospirales</taxon>
        <taxon>Leptospiraceae</taxon>
        <taxon>Leptospira</taxon>
    </lineage>
</organism>
<dbReference type="NCBIfam" id="TIGR00538">
    <property type="entry name" value="hemN"/>
    <property type="match status" value="1"/>
</dbReference>
<keyword evidence="10 15" id="KW-0408">Iron</keyword>
<evidence type="ECO:0000256" key="14">
    <source>
        <dbReference type="ARBA" id="ARBA00048321"/>
    </source>
</evidence>
<keyword evidence="5 15" id="KW-0004">4Fe-4S</keyword>
<protein>
    <recommendedName>
        <fullName evidence="15">Coproporphyrinogen-III oxidase</fullName>
        <ecNumber evidence="15">1.3.98.3</ecNumber>
    </recommendedName>
</protein>
<feature type="binding site" evidence="16">
    <location>
        <position position="143"/>
    </location>
    <ligand>
        <name>S-adenosyl-L-methionine</name>
        <dbReference type="ChEBI" id="CHEBI:59789"/>
        <label>1</label>
    </ligand>
</feature>
<dbReference type="GO" id="GO:0006782">
    <property type="term" value="P:protoporphyrinogen IX biosynthetic process"/>
    <property type="evidence" value="ECO:0007669"/>
    <property type="project" value="UniProtKB-UniPathway"/>
</dbReference>
<evidence type="ECO:0000256" key="6">
    <source>
        <dbReference type="ARBA" id="ARBA00022490"/>
    </source>
</evidence>
<accession>A0A2N0BN72</accession>
<feature type="region of interest" description="Disordered" evidence="18">
    <location>
        <begin position="1"/>
        <end position="29"/>
    </location>
</feature>
<evidence type="ECO:0000256" key="7">
    <source>
        <dbReference type="ARBA" id="ARBA00022691"/>
    </source>
</evidence>
<dbReference type="InterPro" id="IPR023404">
    <property type="entry name" value="rSAM_horseshoe"/>
</dbReference>
<dbReference type="GO" id="GO:0046872">
    <property type="term" value="F:metal ion binding"/>
    <property type="evidence" value="ECO:0007669"/>
    <property type="project" value="UniProtKB-KW"/>
</dbReference>
<dbReference type="PANTHER" id="PTHR13932:SF6">
    <property type="entry name" value="OXYGEN-INDEPENDENT COPROPORPHYRINOGEN III OXIDASE"/>
    <property type="match status" value="1"/>
</dbReference>
<gene>
    <name evidence="19" type="primary">hemN</name>
    <name evidence="19" type="ORF">CH379_04305</name>
</gene>
<dbReference type="Gene3D" id="3.80.30.20">
    <property type="entry name" value="tm_1862 like domain"/>
    <property type="match status" value="1"/>
</dbReference>
<evidence type="ECO:0000256" key="10">
    <source>
        <dbReference type="ARBA" id="ARBA00023004"/>
    </source>
</evidence>
<dbReference type="InterPro" id="IPR004558">
    <property type="entry name" value="Coprogen_oxidase_HemN"/>
</dbReference>
<evidence type="ECO:0000256" key="18">
    <source>
        <dbReference type="SAM" id="MobiDB-lite"/>
    </source>
</evidence>
<dbReference type="GO" id="GO:0051539">
    <property type="term" value="F:4 iron, 4 sulfur cluster binding"/>
    <property type="evidence" value="ECO:0007669"/>
    <property type="project" value="UniProtKB-KW"/>
</dbReference>
<dbReference type="CDD" id="cd01335">
    <property type="entry name" value="Radical_SAM"/>
    <property type="match status" value="1"/>
</dbReference>
<dbReference type="OrthoDB" id="9808022at2"/>
<evidence type="ECO:0000313" key="19">
    <source>
        <dbReference type="EMBL" id="PJZ94129.1"/>
    </source>
</evidence>
<dbReference type="EMBL" id="NPEF01000027">
    <property type="protein sequence ID" value="PJZ94129.1"/>
    <property type="molecule type" value="Genomic_DNA"/>
</dbReference>
<feature type="binding site" evidence="17">
    <location>
        <position position="94"/>
    </location>
    <ligand>
        <name>[4Fe-4S] cluster</name>
        <dbReference type="ChEBI" id="CHEBI:49883"/>
        <note>4Fe-4S-S-AdoMet</note>
    </ligand>
</feature>
<feature type="binding site" evidence="16">
    <location>
        <position position="176"/>
    </location>
    <ligand>
        <name>S-adenosyl-L-methionine</name>
        <dbReference type="ChEBI" id="CHEBI:59789"/>
        <label>1</label>
    </ligand>
</feature>
<dbReference type="GO" id="GO:0051989">
    <property type="term" value="F:coproporphyrinogen dehydrogenase activity"/>
    <property type="evidence" value="ECO:0007669"/>
    <property type="project" value="UniProtKB-EC"/>
</dbReference>
<dbReference type="UniPathway" id="UPA00251">
    <property type="reaction ID" value="UER00323"/>
</dbReference>
<dbReference type="SUPFAM" id="SSF102114">
    <property type="entry name" value="Radical SAM enzymes"/>
    <property type="match status" value="1"/>
</dbReference>
<dbReference type="Gene3D" id="1.10.10.920">
    <property type="match status" value="1"/>
</dbReference>
<feature type="binding site" evidence="16">
    <location>
        <position position="360"/>
    </location>
    <ligand>
        <name>S-adenosyl-L-methionine</name>
        <dbReference type="ChEBI" id="CHEBI:59789"/>
        <label>1</label>
    </ligand>
</feature>
<evidence type="ECO:0000256" key="12">
    <source>
        <dbReference type="ARBA" id="ARBA00023244"/>
    </source>
</evidence>
<keyword evidence="6 15" id="KW-0963">Cytoplasm</keyword>
<dbReference type="PIRSF" id="PIRSF000167">
    <property type="entry name" value="HemN"/>
    <property type="match status" value="1"/>
</dbReference>
<dbReference type="SFLD" id="SFLDS00029">
    <property type="entry name" value="Radical_SAM"/>
    <property type="match status" value="1"/>
</dbReference>
<dbReference type="SFLD" id="SFLDG01065">
    <property type="entry name" value="anaerobic_coproporphyrinogen-I"/>
    <property type="match status" value="1"/>
</dbReference>
<dbReference type="SMART" id="SM00729">
    <property type="entry name" value="Elp3"/>
    <property type="match status" value="1"/>
</dbReference>
<accession>A0A2N0BC61</accession>
<keyword evidence="7 15" id="KW-0949">S-adenosyl-L-methionine</keyword>
<evidence type="ECO:0000256" key="8">
    <source>
        <dbReference type="ARBA" id="ARBA00022723"/>
    </source>
</evidence>
<comment type="caution">
    <text evidence="19">The sequence shown here is derived from an EMBL/GenBank/DDBJ whole genome shotgun (WGS) entry which is preliminary data.</text>
</comment>
<evidence type="ECO:0000256" key="15">
    <source>
        <dbReference type="PIRNR" id="PIRNR000167"/>
    </source>
</evidence>
<evidence type="ECO:0000256" key="13">
    <source>
        <dbReference type="ARBA" id="ARBA00024295"/>
    </source>
</evidence>
<feature type="binding site" evidence="16">
    <location>
        <position position="203"/>
    </location>
    <ligand>
        <name>S-adenosyl-L-methionine</name>
        <dbReference type="ChEBI" id="CHEBI:59789"/>
        <label>2</label>
    </ligand>
</feature>
<feature type="binding site" evidence="17">
    <location>
        <position position="90"/>
    </location>
    <ligand>
        <name>[4Fe-4S] cluster</name>
        <dbReference type="ChEBI" id="CHEBI:49883"/>
        <note>4Fe-4S-S-AdoMet</note>
    </ligand>
</feature>
<feature type="binding site" evidence="16">
    <location>
        <begin position="144"/>
        <end position="145"/>
    </location>
    <ligand>
        <name>S-adenosyl-L-methionine</name>
        <dbReference type="ChEBI" id="CHEBI:59789"/>
        <label>2</label>
    </ligand>
</feature>
<feature type="binding site" evidence="16">
    <location>
        <position position="84"/>
    </location>
    <ligand>
        <name>S-adenosyl-L-methionine</name>
        <dbReference type="ChEBI" id="CHEBI:59789"/>
        <label>1</label>
    </ligand>
</feature>
<evidence type="ECO:0000256" key="3">
    <source>
        <dbReference type="ARBA" id="ARBA00005493"/>
    </source>
</evidence>
<evidence type="ECO:0000256" key="11">
    <source>
        <dbReference type="ARBA" id="ARBA00023014"/>
    </source>
</evidence>
<dbReference type="PANTHER" id="PTHR13932">
    <property type="entry name" value="COPROPORPHYRINIGEN III OXIDASE"/>
    <property type="match status" value="1"/>
</dbReference>
<evidence type="ECO:0000256" key="5">
    <source>
        <dbReference type="ARBA" id="ARBA00022485"/>
    </source>
</evidence>
<sequence>MGLRTRSRRDAKNARGQRKNVRRNGKGDVPMKTATELIAKYDIPAPRYTSYPTVPYWSENPNTNQWLDKIRGRLSGENSSLSLYLHIPFCESLCSFCGCNTSITKNHSVEEPYLEALLAEFENYRTEVPDLSRRELRELHLGGGTPTYLSESHLKFLMESILRNLNVSSRPEFSLEVDPRRTRDTQLGILRDFGFRRISLGVQDFDPEVQRLINRTQPYEMTERITDVSRSLGYDSVNFDLIYGLPKQTIDGMKRTVEKTLKLRPDRIAFYSYAHVPWIKAAQRLFTEEDLPSGAVKRELYEISRRMFLEAGYVEIGMDHFALPSDSLSEAAKSGTLHRNFMGYTTKTTDMLLGLGVSAISDSWDCFHQNEKIVKKYQRQISENRFATFRGHKLNDEDLIQRALILELSTTGKVRVPDEILEDVRLYLSSMEVDTLIRWEGNLLSLTETGWPFLRNACTGLDLRLRRKSPESRVFSKSI</sequence>
<keyword evidence="9 15" id="KW-0560">Oxidoreductase</keyword>
<reference evidence="19" key="1">
    <citation type="submission" date="2017-07" db="EMBL/GenBank/DDBJ databases">
        <title>Leptospira spp. isolated from tropical soils.</title>
        <authorList>
            <person name="Thibeaux R."/>
            <person name="Iraola G."/>
            <person name="Ferres I."/>
            <person name="Bierque E."/>
            <person name="Girault D."/>
            <person name="Soupe-Gilbert M.-E."/>
            <person name="Picardeau M."/>
            <person name="Goarant C."/>
        </authorList>
    </citation>
    <scope>NUCLEOTIDE SEQUENCE [LARGE SCALE GENOMIC DNA]</scope>
    <source>
        <strain evidence="19">ATI7-C-A5</strain>
    </source>
</reference>
<comment type="catalytic activity">
    <reaction evidence="14 15">
        <text>coproporphyrinogen III + 2 S-adenosyl-L-methionine = protoporphyrinogen IX + 2 5'-deoxyadenosine + 2 L-methionine + 2 CO2</text>
        <dbReference type="Rhea" id="RHEA:15425"/>
        <dbReference type="ChEBI" id="CHEBI:16526"/>
        <dbReference type="ChEBI" id="CHEBI:17319"/>
        <dbReference type="ChEBI" id="CHEBI:57307"/>
        <dbReference type="ChEBI" id="CHEBI:57309"/>
        <dbReference type="ChEBI" id="CHEBI:57844"/>
        <dbReference type="ChEBI" id="CHEBI:59789"/>
        <dbReference type="EC" id="1.3.98.3"/>
    </reaction>
</comment>
<evidence type="ECO:0000256" key="16">
    <source>
        <dbReference type="PIRSR" id="PIRSR000167-1"/>
    </source>
</evidence>
<dbReference type="SFLD" id="SFLDG01082">
    <property type="entry name" value="B12-binding_domain_containing"/>
    <property type="match status" value="1"/>
</dbReference>
<comment type="subunit">
    <text evidence="4">Monomer.</text>
</comment>
<dbReference type="PROSITE" id="PS51918">
    <property type="entry name" value="RADICAL_SAM"/>
    <property type="match status" value="1"/>
</dbReference>
<comment type="function">
    <text evidence="13">Involved in the heme biosynthesis. Catalyzes the anaerobic oxidative decarboxylation of propionate groups of rings A and B of coproporphyrinogen III to yield the vinyl groups in protoporphyrinogen IX.</text>
</comment>
<keyword evidence="11 15" id="KW-0411">Iron-sulfur</keyword>